<feature type="transmembrane region" description="Helical" evidence="1">
    <location>
        <begin position="6"/>
        <end position="31"/>
    </location>
</feature>
<sequence>MIIPAIIGYLCGNFQFGLLVATGTLAHIYVFKGPSRSKLRTVIICNLAFAI</sequence>
<reference evidence="2" key="1">
    <citation type="journal article" date="2021" name="Front Med (Lausanne)">
        <title>The Prevalence and Determinants of Fusidic Acid Resistance Among Methicillin-Resistant Staphylococcus aureus Clinical Isolates in China.</title>
        <authorList>
            <person name="Zhao H."/>
            <person name="Wang X."/>
            <person name="Wang B."/>
            <person name="Xu Y."/>
            <person name="Rao L."/>
            <person name="Wan B."/>
            <person name="Guo Y."/>
            <person name="Wu X."/>
            <person name="Yu J."/>
            <person name="Chen L."/>
            <person name="Li M."/>
            <person name="Yu F."/>
        </authorList>
    </citation>
    <scope>NUCLEOTIDE SEQUENCE</scope>
    <source>
        <strain evidence="2">NC-4</strain>
    </source>
</reference>
<keyword evidence="1" id="KW-0472">Membrane</keyword>
<keyword evidence="1" id="KW-0812">Transmembrane</keyword>
<accession>A0AAW4YD34</accession>
<gene>
    <name evidence="2" type="ORF">LB359_16380</name>
</gene>
<name>A0AAW4YD34_STAAU</name>
<comment type="caution">
    <text evidence="2">The sequence shown here is derived from an EMBL/GenBank/DDBJ whole genome shotgun (WGS) entry which is preliminary data.</text>
</comment>
<dbReference type="Proteomes" id="UP001200271">
    <property type="component" value="Unassembled WGS sequence"/>
</dbReference>
<keyword evidence="1" id="KW-1133">Transmembrane helix</keyword>
<evidence type="ECO:0000313" key="3">
    <source>
        <dbReference type="Proteomes" id="UP001200271"/>
    </source>
</evidence>
<reference evidence="2" key="2">
    <citation type="submission" date="2023-08" db="EMBL/GenBank/DDBJ databases">
        <authorList>
            <person name="Zhao H."/>
            <person name="Wang X."/>
        </authorList>
    </citation>
    <scope>NUCLEOTIDE SEQUENCE</scope>
    <source>
        <strain evidence="2">NC-4</strain>
    </source>
</reference>
<protein>
    <submittedName>
        <fullName evidence="2">FUSC family protein</fullName>
    </submittedName>
</protein>
<dbReference type="EMBL" id="JAIUEN010000352">
    <property type="protein sequence ID" value="MCE3363822.1"/>
    <property type="molecule type" value="Genomic_DNA"/>
</dbReference>
<evidence type="ECO:0000256" key="1">
    <source>
        <dbReference type="SAM" id="Phobius"/>
    </source>
</evidence>
<organism evidence="2 3">
    <name type="scientific">Staphylococcus aureus</name>
    <dbReference type="NCBI Taxonomy" id="1280"/>
    <lineage>
        <taxon>Bacteria</taxon>
        <taxon>Bacillati</taxon>
        <taxon>Bacillota</taxon>
        <taxon>Bacilli</taxon>
        <taxon>Bacillales</taxon>
        <taxon>Staphylococcaceae</taxon>
        <taxon>Staphylococcus</taxon>
    </lineage>
</organism>
<feature type="non-terminal residue" evidence="2">
    <location>
        <position position="51"/>
    </location>
</feature>
<proteinExistence type="predicted"/>
<evidence type="ECO:0000313" key="2">
    <source>
        <dbReference type="EMBL" id="MCE3363822.1"/>
    </source>
</evidence>
<dbReference type="AlphaFoldDB" id="A0AAW4YD34"/>